<reference evidence="2" key="1">
    <citation type="journal article" date="2014" name="Int. J. Syst. Evol. Microbiol.">
        <title>Complete genome sequence of Corynebacterium casei LMG S-19264T (=DSM 44701T), isolated from a smear-ripened cheese.</title>
        <authorList>
            <consortium name="US DOE Joint Genome Institute (JGI-PGF)"/>
            <person name="Walter F."/>
            <person name="Albersmeier A."/>
            <person name="Kalinowski J."/>
            <person name="Ruckert C."/>
        </authorList>
    </citation>
    <scope>NUCLEOTIDE SEQUENCE</scope>
    <source>
        <strain evidence="2">KCTC 32437</strain>
    </source>
</reference>
<keyword evidence="1" id="KW-0472">Membrane</keyword>
<evidence type="ECO:0000313" key="3">
    <source>
        <dbReference type="Proteomes" id="UP000646579"/>
    </source>
</evidence>
<evidence type="ECO:0008006" key="4">
    <source>
        <dbReference type="Google" id="ProtNLM"/>
    </source>
</evidence>
<gene>
    <name evidence="2" type="ORF">GCM10007989_02730</name>
</gene>
<feature type="transmembrane region" description="Helical" evidence="1">
    <location>
        <begin position="39"/>
        <end position="58"/>
    </location>
</feature>
<reference evidence="2" key="2">
    <citation type="submission" date="2020-09" db="EMBL/GenBank/DDBJ databases">
        <authorList>
            <person name="Sun Q."/>
            <person name="Kim S."/>
        </authorList>
    </citation>
    <scope>NUCLEOTIDE SEQUENCE</scope>
    <source>
        <strain evidence="2">KCTC 32437</strain>
    </source>
</reference>
<dbReference type="AlphaFoldDB" id="A0A918RX07"/>
<evidence type="ECO:0000256" key="1">
    <source>
        <dbReference type="SAM" id="Phobius"/>
    </source>
</evidence>
<name>A0A918RX07_9HYPH</name>
<evidence type="ECO:0000313" key="2">
    <source>
        <dbReference type="EMBL" id="GHA11844.1"/>
    </source>
</evidence>
<dbReference type="Proteomes" id="UP000646579">
    <property type="component" value="Unassembled WGS sequence"/>
</dbReference>
<dbReference type="EMBL" id="BMZE01000001">
    <property type="protein sequence ID" value="GHA11844.1"/>
    <property type="molecule type" value="Genomic_DNA"/>
</dbReference>
<proteinExistence type="predicted"/>
<sequence length="63" mass="6636">MTKQIRENVLIPVLTRAGTAAAAYLVAQGMPADSAHQVAIAVTAIGLVMADLFAEWVARRSAK</sequence>
<organism evidence="2 3">
    <name type="scientific">Devosia pacifica</name>
    <dbReference type="NCBI Taxonomy" id="1335967"/>
    <lineage>
        <taxon>Bacteria</taxon>
        <taxon>Pseudomonadati</taxon>
        <taxon>Pseudomonadota</taxon>
        <taxon>Alphaproteobacteria</taxon>
        <taxon>Hyphomicrobiales</taxon>
        <taxon>Devosiaceae</taxon>
        <taxon>Devosia</taxon>
    </lineage>
</organism>
<keyword evidence="1" id="KW-1133">Transmembrane helix</keyword>
<keyword evidence="1" id="KW-0812">Transmembrane</keyword>
<comment type="caution">
    <text evidence="2">The sequence shown here is derived from an EMBL/GenBank/DDBJ whole genome shotgun (WGS) entry which is preliminary data.</text>
</comment>
<protein>
    <recommendedName>
        <fullName evidence="4">Holin</fullName>
    </recommendedName>
</protein>
<feature type="transmembrane region" description="Helical" evidence="1">
    <location>
        <begin position="9"/>
        <end position="27"/>
    </location>
</feature>
<accession>A0A918RX07</accession>
<keyword evidence="3" id="KW-1185">Reference proteome</keyword>
<dbReference type="RefSeq" id="WP_189422675.1">
    <property type="nucleotide sequence ID" value="NZ_BMZE01000001.1"/>
</dbReference>